<dbReference type="InterPro" id="IPR014001">
    <property type="entry name" value="Helicase_ATP-bd"/>
</dbReference>
<evidence type="ECO:0000313" key="3">
    <source>
        <dbReference type="EMBL" id="DAD74969.1"/>
    </source>
</evidence>
<dbReference type="PROSITE" id="PS51192">
    <property type="entry name" value="HELICASE_ATP_BIND_1"/>
    <property type="match status" value="1"/>
</dbReference>
<dbReference type="PANTHER" id="PTHR47396">
    <property type="entry name" value="TYPE I RESTRICTION ENZYME ECOKI R PROTEIN"/>
    <property type="match status" value="1"/>
</dbReference>
<dbReference type="PANTHER" id="PTHR47396:SF1">
    <property type="entry name" value="ATP-DEPENDENT HELICASE IRC3-RELATED"/>
    <property type="match status" value="1"/>
</dbReference>
<dbReference type="GO" id="GO:0016787">
    <property type="term" value="F:hydrolase activity"/>
    <property type="evidence" value="ECO:0007669"/>
    <property type="project" value="InterPro"/>
</dbReference>
<dbReference type="GO" id="GO:0005524">
    <property type="term" value="F:ATP binding"/>
    <property type="evidence" value="ECO:0007669"/>
    <property type="project" value="InterPro"/>
</dbReference>
<sequence>MQLRPYQNDLVEQVRQAWREGYKAPCIVLGCGGGKSCIVAEIARRTTWNGKRVLFLVHRRELVDQIFKTFVRWGVLMDLCQIGMVQTFTRRLKKLPKPALIITDENHHSLAQSYKRIYEYFSDVPRVGVTATPIRLNGDGLGDVNDKLIVGVSTKWLIEHNCLAPYDYYAPSVADLTGLHTKMGEYVASEIEKAMTKNTVFGDVIKYYRQLADGKKAVCYCSTVKHSMATAQAFCEAGISARHIDGATPKVQREQIINEFRSGKITILCNVDLISEGFDVPDCECTILLRPTHSLTLYIQQSMRCMRYRQNKRAVIIDHVGNYARHGMPDDDRVWSLEKREKKSVKKLEDEQATKVKQCPECFFTFSAPPPGQKAVCPRCGYEFPTAERKVDFDTAAELIKVEGFKLDFSSPSDCGSYNDLLVYAKTHGYKPGWAYYQARKRGLIA</sequence>
<dbReference type="GO" id="GO:0003677">
    <property type="term" value="F:DNA binding"/>
    <property type="evidence" value="ECO:0007669"/>
    <property type="project" value="InterPro"/>
</dbReference>
<proteinExistence type="predicted"/>
<dbReference type="InterPro" id="IPR006935">
    <property type="entry name" value="Helicase/UvrB_N"/>
</dbReference>
<dbReference type="Pfam" id="PF04851">
    <property type="entry name" value="ResIII"/>
    <property type="match status" value="2"/>
</dbReference>
<accession>A0A8S5LY52</accession>
<dbReference type="PROSITE" id="PS51194">
    <property type="entry name" value="HELICASE_CTER"/>
    <property type="match status" value="1"/>
</dbReference>
<reference evidence="3" key="1">
    <citation type="journal article" date="2021" name="Proc. Natl. Acad. Sci. U.S.A.">
        <title>A Catalog of Tens of Thousands of Viruses from Human Metagenomes Reveals Hidden Associations with Chronic Diseases.</title>
        <authorList>
            <person name="Tisza M.J."/>
            <person name="Buck C.B."/>
        </authorList>
    </citation>
    <scope>NUCLEOTIDE SEQUENCE</scope>
    <source>
        <strain evidence="3">CtA995</strain>
    </source>
</reference>
<feature type="domain" description="Helicase ATP-binding" evidence="1">
    <location>
        <begin position="27"/>
        <end position="151"/>
    </location>
</feature>
<dbReference type="SMART" id="SM00490">
    <property type="entry name" value="HELICc"/>
    <property type="match status" value="1"/>
</dbReference>
<organism evidence="3">
    <name type="scientific">Siphoviridae sp. ctA995</name>
    <dbReference type="NCBI Taxonomy" id="2826180"/>
    <lineage>
        <taxon>Viruses</taxon>
        <taxon>Duplodnaviria</taxon>
        <taxon>Heunggongvirae</taxon>
        <taxon>Uroviricota</taxon>
        <taxon>Caudoviricetes</taxon>
    </lineage>
</organism>
<evidence type="ECO:0000259" key="1">
    <source>
        <dbReference type="PROSITE" id="PS51192"/>
    </source>
</evidence>
<dbReference type="InterPro" id="IPR027417">
    <property type="entry name" value="P-loop_NTPase"/>
</dbReference>
<dbReference type="InterPro" id="IPR001650">
    <property type="entry name" value="Helicase_C-like"/>
</dbReference>
<dbReference type="Pfam" id="PF00271">
    <property type="entry name" value="Helicase_C"/>
    <property type="match status" value="1"/>
</dbReference>
<dbReference type="EMBL" id="BK014769">
    <property type="protein sequence ID" value="DAD74969.1"/>
    <property type="molecule type" value="Genomic_DNA"/>
</dbReference>
<evidence type="ECO:0000259" key="2">
    <source>
        <dbReference type="PROSITE" id="PS51194"/>
    </source>
</evidence>
<dbReference type="SUPFAM" id="SSF52540">
    <property type="entry name" value="P-loop containing nucleoside triphosphate hydrolases"/>
    <property type="match status" value="1"/>
</dbReference>
<protein>
    <submittedName>
        <fullName evidence="3">Chromatin remodeling complex ATPase</fullName>
    </submittedName>
</protein>
<dbReference type="InterPro" id="IPR050742">
    <property type="entry name" value="Helicase_Restrict-Modif_Enz"/>
</dbReference>
<dbReference type="Gene3D" id="3.40.50.300">
    <property type="entry name" value="P-loop containing nucleotide triphosphate hydrolases"/>
    <property type="match status" value="2"/>
</dbReference>
<feature type="domain" description="Helicase C-terminal" evidence="2">
    <location>
        <begin position="203"/>
        <end position="367"/>
    </location>
</feature>
<name>A0A8S5LY52_9CAUD</name>